<keyword evidence="4" id="KW-0325">Glycoprotein</keyword>
<dbReference type="PANTHER" id="PTHR19331">
    <property type="entry name" value="SCAVENGER RECEPTOR DOMAIN-CONTAINING"/>
    <property type="match status" value="1"/>
</dbReference>
<evidence type="ECO:0000313" key="7">
    <source>
        <dbReference type="EMBL" id="KAJ8348984.1"/>
    </source>
</evidence>
<dbReference type="SMART" id="SM00202">
    <property type="entry name" value="SR"/>
    <property type="match status" value="5"/>
</dbReference>
<feature type="disulfide bond" evidence="5">
    <location>
        <begin position="21"/>
        <end position="31"/>
    </location>
</feature>
<comment type="caution">
    <text evidence="7">The sequence shown here is derived from an EMBL/GenBank/DDBJ whole genome shotgun (WGS) entry which is preliminary data.</text>
</comment>
<accession>A0A9Q1F127</accession>
<dbReference type="InterPro" id="IPR001190">
    <property type="entry name" value="SRCR"/>
</dbReference>
<feature type="domain" description="SRCR" evidence="6">
    <location>
        <begin position="1"/>
        <end position="52"/>
    </location>
</feature>
<dbReference type="Proteomes" id="UP001152622">
    <property type="component" value="Chromosome 10"/>
</dbReference>
<feature type="domain" description="SRCR" evidence="6">
    <location>
        <begin position="162"/>
        <end position="262"/>
    </location>
</feature>
<organism evidence="7 8">
    <name type="scientific">Synaphobranchus kaupii</name>
    <name type="common">Kaup's arrowtooth eel</name>
    <dbReference type="NCBI Taxonomy" id="118154"/>
    <lineage>
        <taxon>Eukaryota</taxon>
        <taxon>Metazoa</taxon>
        <taxon>Chordata</taxon>
        <taxon>Craniata</taxon>
        <taxon>Vertebrata</taxon>
        <taxon>Euteleostomi</taxon>
        <taxon>Actinopterygii</taxon>
        <taxon>Neopterygii</taxon>
        <taxon>Teleostei</taxon>
        <taxon>Anguilliformes</taxon>
        <taxon>Synaphobranchidae</taxon>
        <taxon>Synaphobranchus</taxon>
    </lineage>
</organism>
<feature type="domain" description="SRCR" evidence="6">
    <location>
        <begin position="373"/>
        <end position="473"/>
    </location>
</feature>
<keyword evidence="2" id="KW-0677">Repeat</keyword>
<dbReference type="FunFam" id="3.10.250.10:FF:000031">
    <property type="entry name" value="RIKEN cDNA 5830411N06, isoform CRA_a"/>
    <property type="match status" value="2"/>
</dbReference>
<keyword evidence="3 5" id="KW-1015">Disulfide bond</keyword>
<dbReference type="Gene3D" id="3.10.250.10">
    <property type="entry name" value="SRCR-like domain"/>
    <property type="match status" value="6"/>
</dbReference>
<dbReference type="GO" id="GO:0016020">
    <property type="term" value="C:membrane"/>
    <property type="evidence" value="ECO:0007669"/>
    <property type="project" value="InterPro"/>
</dbReference>
<feature type="domain" description="SRCR" evidence="6">
    <location>
        <begin position="478"/>
        <end position="576"/>
    </location>
</feature>
<dbReference type="AlphaFoldDB" id="A0A9Q1F127"/>
<feature type="domain" description="SRCR" evidence="6">
    <location>
        <begin position="57"/>
        <end position="159"/>
    </location>
</feature>
<keyword evidence="8" id="KW-1185">Reference proteome</keyword>
<dbReference type="PROSITE" id="PS50287">
    <property type="entry name" value="SRCR_2"/>
    <property type="match status" value="6"/>
</dbReference>
<feature type="non-terminal residue" evidence="7">
    <location>
        <position position="1"/>
    </location>
</feature>
<keyword evidence="1" id="KW-0732">Signal</keyword>
<feature type="disulfide bond" evidence="5">
    <location>
        <begin position="411"/>
        <end position="472"/>
    </location>
</feature>
<dbReference type="PROSITE" id="PS00420">
    <property type="entry name" value="SRCR_1"/>
    <property type="match status" value="2"/>
</dbReference>
<dbReference type="FunFam" id="3.10.250.10:FF:000009">
    <property type="entry name" value="WC1"/>
    <property type="match status" value="2"/>
</dbReference>
<evidence type="ECO:0000256" key="4">
    <source>
        <dbReference type="ARBA" id="ARBA00023180"/>
    </source>
</evidence>
<feature type="disulfide bond" evidence="5">
    <location>
        <begin position="126"/>
        <end position="136"/>
    </location>
</feature>
<feature type="non-terminal residue" evidence="7">
    <location>
        <position position="576"/>
    </location>
</feature>
<feature type="disulfide bond" evidence="5">
    <location>
        <begin position="545"/>
        <end position="555"/>
    </location>
</feature>
<evidence type="ECO:0000259" key="6">
    <source>
        <dbReference type="PROSITE" id="PS50287"/>
    </source>
</evidence>
<evidence type="ECO:0000256" key="1">
    <source>
        <dbReference type="ARBA" id="ARBA00022729"/>
    </source>
</evidence>
<feature type="disulfide bond" evidence="5">
    <location>
        <begin position="200"/>
        <end position="261"/>
    </location>
</feature>
<feature type="disulfide bond" evidence="5">
    <location>
        <begin position="442"/>
        <end position="452"/>
    </location>
</feature>
<feature type="disulfide bond" evidence="5">
    <location>
        <begin position="231"/>
        <end position="241"/>
    </location>
</feature>
<feature type="disulfide bond" evidence="5">
    <location>
        <begin position="336"/>
        <end position="346"/>
    </location>
</feature>
<sequence>LRGAAAFGQGEGQVWAQEIQCRGNESQIDFCPTAPSQNQSCSHGNHVGLVCYDSEDVRLVDGGRPCAGRVEILLLGQWGTVCMRNWDMTDAGVVCRQLGCGDAVEALGDAHFGRGTGPIWMDEVSCRGLESTLKECGHRGWGKPHPHCHHGWDAGVICSGNVRLVRGAKRCSGRVEMHNGSSWGTVCDADFDQRDAEVVCRQLSCGPPAELREAAAFGQGEGQVWAQGIQCRGNESRIDFCPTAPSQNQSCSHGNHVGLVCSDIEDVRLVDGGRPCAGRVEVFHQGQWGTVCVYRLDMTDAGVVCRQLGCGDAVKVPGRAHFGEGSGPIWMFAVSCRGSESTLKECESRGGLSNPHHACHHSWDAGVICSGNVRLVGGAKQCSGRVEIQHGSSWGTVCDADFDQRDAEVVCRQLSCGPPAELWGAAAFGQGEGQVWAQEIQCRGNESQIDFCPTAPSQNQSCSHGNDVGLVCSDSEDVRLVDGGRSCAGRVEVFHQGLWGTVCMRNWDKTDAGVVCRQLGCADAVGAPGFDGRRSGFIWMDDVSCRGSESRLEECRHGGWGGSNCPNGMDAGVICS</sequence>
<proteinExistence type="predicted"/>
<dbReference type="PANTHER" id="PTHR19331:SF487">
    <property type="entry name" value="SOLUBLE SCAVENGER RECEPTOR CYSTEINE-RICH DOMAIN-CONTAINING PROTEIN SSC5D"/>
    <property type="match status" value="1"/>
</dbReference>
<dbReference type="OrthoDB" id="536948at2759"/>
<dbReference type="SUPFAM" id="SSF56487">
    <property type="entry name" value="SRCR-like"/>
    <property type="match status" value="6"/>
</dbReference>
<dbReference type="PRINTS" id="PR00258">
    <property type="entry name" value="SPERACTRCPTR"/>
</dbReference>
<gene>
    <name evidence="7" type="ORF">SKAU_G00275730</name>
</gene>
<protein>
    <recommendedName>
        <fullName evidence="6">SRCR domain-containing protein</fullName>
    </recommendedName>
</protein>
<evidence type="ECO:0000256" key="5">
    <source>
        <dbReference type="PROSITE-ProRule" id="PRU00196"/>
    </source>
</evidence>
<feature type="disulfide bond" evidence="5">
    <location>
        <begin position="187"/>
        <end position="251"/>
    </location>
</feature>
<feature type="disulfide bond" evidence="5">
    <location>
        <begin position="398"/>
        <end position="462"/>
    </location>
</feature>
<dbReference type="EMBL" id="JAINUF010000010">
    <property type="protein sequence ID" value="KAJ8348984.1"/>
    <property type="molecule type" value="Genomic_DNA"/>
</dbReference>
<evidence type="ECO:0000313" key="8">
    <source>
        <dbReference type="Proteomes" id="UP001152622"/>
    </source>
</evidence>
<name>A0A9Q1F127_SYNKA</name>
<reference evidence="7" key="1">
    <citation type="journal article" date="2023" name="Science">
        <title>Genome structures resolve the early diversification of teleost fishes.</title>
        <authorList>
            <person name="Parey E."/>
            <person name="Louis A."/>
            <person name="Montfort J."/>
            <person name="Bouchez O."/>
            <person name="Roques C."/>
            <person name="Iampietro C."/>
            <person name="Lluch J."/>
            <person name="Castinel A."/>
            <person name="Donnadieu C."/>
            <person name="Desvignes T."/>
            <person name="Floi Bucao C."/>
            <person name="Jouanno E."/>
            <person name="Wen M."/>
            <person name="Mejri S."/>
            <person name="Dirks R."/>
            <person name="Jansen H."/>
            <person name="Henkel C."/>
            <person name="Chen W.J."/>
            <person name="Zahm M."/>
            <person name="Cabau C."/>
            <person name="Klopp C."/>
            <person name="Thompson A.W."/>
            <person name="Robinson-Rechavi M."/>
            <person name="Braasch I."/>
            <person name="Lecointre G."/>
            <person name="Bobe J."/>
            <person name="Postlethwait J.H."/>
            <person name="Berthelot C."/>
            <person name="Roest Crollius H."/>
            <person name="Guiguen Y."/>
        </authorList>
    </citation>
    <scope>NUCLEOTIDE SEQUENCE</scope>
    <source>
        <strain evidence="7">WJC10195</strain>
    </source>
</reference>
<comment type="caution">
    <text evidence="5">Lacks conserved residue(s) required for the propagation of feature annotation.</text>
</comment>
<evidence type="ECO:0000256" key="3">
    <source>
        <dbReference type="ARBA" id="ARBA00023157"/>
    </source>
</evidence>
<dbReference type="InterPro" id="IPR036772">
    <property type="entry name" value="SRCR-like_dom_sf"/>
</dbReference>
<dbReference type="Pfam" id="PF00530">
    <property type="entry name" value="SRCR"/>
    <property type="match status" value="6"/>
</dbReference>
<dbReference type="FunFam" id="3.10.250.10:FF:000006">
    <property type="entry name" value="neurotrypsin isoform X2"/>
    <property type="match status" value="1"/>
</dbReference>
<evidence type="ECO:0000256" key="2">
    <source>
        <dbReference type="ARBA" id="ARBA00022737"/>
    </source>
</evidence>
<feature type="domain" description="SRCR" evidence="6">
    <location>
        <begin position="267"/>
        <end position="370"/>
    </location>
</feature>